<keyword evidence="1 4" id="KW-0479">Metal-binding</keyword>
<protein>
    <recommendedName>
        <fullName evidence="6">C3H1-type domain-containing protein</fullName>
    </recommendedName>
</protein>
<evidence type="ECO:0000256" key="2">
    <source>
        <dbReference type="ARBA" id="ARBA00022771"/>
    </source>
</evidence>
<gene>
    <name evidence="7" type="ORF">LSH36_981g00005</name>
</gene>
<feature type="compositionally biased region" description="Basic and acidic residues" evidence="5">
    <location>
        <begin position="130"/>
        <end position="161"/>
    </location>
</feature>
<feature type="compositionally biased region" description="Acidic residues" evidence="5">
    <location>
        <begin position="256"/>
        <end position="265"/>
    </location>
</feature>
<feature type="compositionally biased region" description="Basic and acidic residues" evidence="5">
    <location>
        <begin position="266"/>
        <end position="306"/>
    </location>
</feature>
<feature type="compositionally biased region" description="Polar residues" evidence="5">
    <location>
        <begin position="75"/>
        <end position="95"/>
    </location>
</feature>
<dbReference type="PANTHER" id="PTHR46582:SF1">
    <property type="entry name" value="ZINC FINGER CCCH DOMAIN-CONTAINING PROTEIN 18"/>
    <property type="match status" value="1"/>
</dbReference>
<feature type="compositionally biased region" description="Polar residues" evidence="5">
    <location>
        <begin position="162"/>
        <end position="175"/>
    </location>
</feature>
<proteinExistence type="predicted"/>
<feature type="compositionally biased region" description="Basic and acidic residues" evidence="5">
    <location>
        <begin position="104"/>
        <end position="114"/>
    </location>
</feature>
<feature type="compositionally biased region" description="Low complexity" evidence="5">
    <location>
        <begin position="604"/>
        <end position="644"/>
    </location>
</feature>
<evidence type="ECO:0000313" key="7">
    <source>
        <dbReference type="EMBL" id="KAK2142242.1"/>
    </source>
</evidence>
<reference evidence="7" key="1">
    <citation type="journal article" date="2023" name="Mol. Biol. Evol.">
        <title>Third-Generation Sequencing Reveals the Adaptive Role of the Epigenome in Three Deep-Sea Polychaetes.</title>
        <authorList>
            <person name="Perez M."/>
            <person name="Aroh O."/>
            <person name="Sun Y."/>
            <person name="Lan Y."/>
            <person name="Juniper S.K."/>
            <person name="Young C.R."/>
            <person name="Angers B."/>
            <person name="Qian P.Y."/>
        </authorList>
    </citation>
    <scope>NUCLEOTIDE SEQUENCE</scope>
    <source>
        <strain evidence="7">P08H-3</strain>
    </source>
</reference>
<dbReference type="GO" id="GO:0071011">
    <property type="term" value="C:precatalytic spliceosome"/>
    <property type="evidence" value="ECO:0007669"/>
    <property type="project" value="TreeGrafter"/>
</dbReference>
<dbReference type="InterPro" id="IPR041367">
    <property type="entry name" value="Znf-CCCH_4"/>
</dbReference>
<feature type="compositionally biased region" description="Basic and acidic residues" evidence="5">
    <location>
        <begin position="828"/>
        <end position="849"/>
    </location>
</feature>
<feature type="compositionally biased region" description="Basic and acidic residues" evidence="5">
    <location>
        <begin position="222"/>
        <end position="255"/>
    </location>
</feature>
<organism evidence="7 8">
    <name type="scientific">Paralvinella palmiformis</name>
    <dbReference type="NCBI Taxonomy" id="53620"/>
    <lineage>
        <taxon>Eukaryota</taxon>
        <taxon>Metazoa</taxon>
        <taxon>Spiralia</taxon>
        <taxon>Lophotrochozoa</taxon>
        <taxon>Annelida</taxon>
        <taxon>Polychaeta</taxon>
        <taxon>Sedentaria</taxon>
        <taxon>Canalipalpata</taxon>
        <taxon>Terebellida</taxon>
        <taxon>Terebelliformia</taxon>
        <taxon>Alvinellidae</taxon>
        <taxon>Paralvinella</taxon>
    </lineage>
</organism>
<feature type="compositionally biased region" description="Basic and acidic residues" evidence="5">
    <location>
        <begin position="409"/>
        <end position="419"/>
    </location>
</feature>
<feature type="compositionally biased region" description="Low complexity" evidence="5">
    <location>
        <begin position="675"/>
        <end position="714"/>
    </location>
</feature>
<dbReference type="InterPro" id="IPR036855">
    <property type="entry name" value="Znf_CCCH_sf"/>
</dbReference>
<feature type="domain" description="C3H1-type" evidence="6">
    <location>
        <begin position="346"/>
        <end position="373"/>
    </location>
</feature>
<comment type="caution">
    <text evidence="7">The sequence shown here is derived from an EMBL/GenBank/DDBJ whole genome shotgun (WGS) entry which is preliminary data.</text>
</comment>
<feature type="region of interest" description="Disordered" evidence="5">
    <location>
        <begin position="596"/>
        <end position="902"/>
    </location>
</feature>
<feature type="compositionally biased region" description="Basic and acidic residues" evidence="5">
    <location>
        <begin position="427"/>
        <end position="439"/>
    </location>
</feature>
<feature type="region of interest" description="Disordered" evidence="5">
    <location>
        <begin position="21"/>
        <end position="177"/>
    </location>
</feature>
<evidence type="ECO:0000256" key="5">
    <source>
        <dbReference type="SAM" id="MobiDB-lite"/>
    </source>
</evidence>
<dbReference type="InterPro" id="IPR000571">
    <property type="entry name" value="Znf_CCCH"/>
</dbReference>
<keyword evidence="8" id="KW-1185">Reference proteome</keyword>
<feature type="region of interest" description="Disordered" evidence="5">
    <location>
        <begin position="382"/>
        <end position="479"/>
    </location>
</feature>
<sequence length="920" mass="103184">MCNTPVSYLDQVMEMMDVSSLESENHRAVSALEPAESSKDEKLSSNQHRLKDGPSSPRIAVCSNTHEKCGVVERPTQSPVPSSTDGELSSDSAPNSPKGFYGAVERDALEKISDDDSLDLNSEPPSPVTFHKESGDSRKLHSVDRDKRAKEFSDNVHRDTTLKQTPGDRSQTNSGKDIAQSFLKCQLSSGLQAYDVFSDDEQEGIDSDGGNPGLDAVAANSQKEKSEHKENMDMLSIHDRLDLSLRGSHDDHGELDYEEDVDDGLDSSKRENDDSLDISKRDEKEGNLEDKEGEKSEAEDGEHISEDDTDGELKDDDECEEGEIKDVPAGKADVEEVDEVREQDDYNGQPLCRFYMRGSCTWGMNCRFFHPGVPNGSFNNGRKPWDNLGPPEAEVLPPPPPPAPATETAWERGLRQARELRKKSQKRKEMEPDFEEKRKNLSLNDTDVIEEPVTKAVPEDVDFNKENEQEPIVLDPYYDNMYDDDDKDYTYNTKEPIEGWHGSGHYENFEVQWSRDRTRHERERVVIGKEKYPAKYRYNQAQSHDRFEKRKEMPKTVYKKYDKYEGYEDMPEKMKRINPIKDVEVTRVRGEEWIDPWQRRSRSGSRSSSYSSDSLSSRSSLYSSRSSYSRSSSYSSSRSSSRSRSPPHRRKPLLLRETQKKTVFGPKSGLRTRARSISSGSSSSRSRSRSFSSSGSSSRSRSSSASSSSTSSSSDSDDLYRDMASPVDSTGSESPNKAKRKSYRGQPKDVQDNWKSGKELDKDNSGHEQPQTFGHRKEDKILPPPAVSQTKDPLKLQGQKLNIKLTLKSSKSADPSLPKKRPLDAGGDESKEPVRMTLPKTEKLIKPTKELTGSQDPSDSPSSKTQAKPVAKPVPVPTVAPAAEPAPAPKKKSTSSRREELLKQLKAVEDAIARKRTKLN</sequence>
<feature type="compositionally biased region" description="Basic and acidic residues" evidence="5">
    <location>
        <begin position="322"/>
        <end position="334"/>
    </location>
</feature>
<feature type="compositionally biased region" description="Basic and acidic residues" evidence="5">
    <location>
        <begin position="746"/>
        <end position="766"/>
    </location>
</feature>
<dbReference type="PROSITE" id="PS50103">
    <property type="entry name" value="ZF_C3H1"/>
    <property type="match status" value="1"/>
</dbReference>
<evidence type="ECO:0000313" key="8">
    <source>
        <dbReference type="Proteomes" id="UP001208570"/>
    </source>
</evidence>
<evidence type="ECO:0000259" key="6">
    <source>
        <dbReference type="PROSITE" id="PS50103"/>
    </source>
</evidence>
<dbReference type="Pfam" id="PF18044">
    <property type="entry name" value="zf-CCCH_4"/>
    <property type="match status" value="1"/>
</dbReference>
<dbReference type="Gene3D" id="4.10.1000.10">
    <property type="entry name" value="Zinc finger, CCCH-type"/>
    <property type="match status" value="1"/>
</dbReference>
<dbReference type="Proteomes" id="UP001208570">
    <property type="component" value="Unassembled WGS sequence"/>
</dbReference>
<evidence type="ECO:0000256" key="4">
    <source>
        <dbReference type="PROSITE-ProRule" id="PRU00723"/>
    </source>
</evidence>
<dbReference type="AlphaFoldDB" id="A0AAD9IWI3"/>
<evidence type="ECO:0000256" key="3">
    <source>
        <dbReference type="ARBA" id="ARBA00022833"/>
    </source>
</evidence>
<feature type="compositionally biased region" description="Polar residues" evidence="5">
    <location>
        <begin position="851"/>
        <end position="866"/>
    </location>
</feature>
<evidence type="ECO:0000256" key="1">
    <source>
        <dbReference type="ARBA" id="ARBA00022723"/>
    </source>
</evidence>
<accession>A0AAD9IWI3</accession>
<keyword evidence="3 4" id="KW-0862">Zinc</keyword>
<keyword evidence="2 4" id="KW-0863">Zinc-finger</keyword>
<feature type="compositionally biased region" description="Acidic residues" evidence="5">
    <location>
        <begin position="307"/>
        <end position="321"/>
    </location>
</feature>
<dbReference type="InterPro" id="IPR052647">
    <property type="entry name" value="Zinc_finger_CCCH-type"/>
</dbReference>
<dbReference type="EMBL" id="JAODUP010000981">
    <property type="protein sequence ID" value="KAK2142242.1"/>
    <property type="molecule type" value="Genomic_DNA"/>
</dbReference>
<dbReference type="GO" id="GO:0008270">
    <property type="term" value="F:zinc ion binding"/>
    <property type="evidence" value="ECO:0007669"/>
    <property type="project" value="UniProtKB-KW"/>
</dbReference>
<name>A0AAD9IWI3_9ANNE</name>
<feature type="region of interest" description="Disordered" evidence="5">
    <location>
        <begin position="198"/>
        <end position="344"/>
    </location>
</feature>
<feature type="compositionally biased region" description="Pro residues" evidence="5">
    <location>
        <begin position="872"/>
        <end position="888"/>
    </location>
</feature>
<dbReference type="SUPFAM" id="SSF90229">
    <property type="entry name" value="CCCH zinc finger"/>
    <property type="match status" value="1"/>
</dbReference>
<dbReference type="PANTHER" id="PTHR46582">
    <property type="entry name" value="ZINC FINGER CCCH DOMAIN-CONTAINING PROTEIN 18"/>
    <property type="match status" value="1"/>
</dbReference>
<feature type="zinc finger region" description="C3H1-type" evidence="4">
    <location>
        <begin position="346"/>
        <end position="373"/>
    </location>
</feature>
<dbReference type="GO" id="GO:0003723">
    <property type="term" value="F:RNA binding"/>
    <property type="evidence" value="ECO:0007669"/>
    <property type="project" value="TreeGrafter"/>
</dbReference>